<proteinExistence type="predicted"/>
<name>A0A0N5CSC0_THECL</name>
<dbReference type="WBParaSite" id="TCLT_0000312101-mRNA-1">
    <property type="protein sequence ID" value="TCLT_0000312101-mRNA-1"/>
    <property type="gene ID" value="TCLT_0000312101"/>
</dbReference>
<dbReference type="Proteomes" id="UP000276776">
    <property type="component" value="Unassembled WGS sequence"/>
</dbReference>
<evidence type="ECO:0000313" key="1">
    <source>
        <dbReference type="EMBL" id="VDM99430.1"/>
    </source>
</evidence>
<protein>
    <submittedName>
        <fullName evidence="3">Chitin-binding type-2 domain-containing protein</fullName>
    </submittedName>
</protein>
<dbReference type="EMBL" id="UYYF01001012">
    <property type="protein sequence ID" value="VDM99430.1"/>
    <property type="molecule type" value="Genomic_DNA"/>
</dbReference>
<accession>A0A0N5CSC0</accession>
<keyword evidence="2" id="KW-1185">Reference proteome</keyword>
<reference evidence="1 2" key="2">
    <citation type="submission" date="2018-11" db="EMBL/GenBank/DDBJ databases">
        <authorList>
            <consortium name="Pathogen Informatics"/>
        </authorList>
    </citation>
    <scope>NUCLEOTIDE SEQUENCE [LARGE SCALE GENOMIC DNA]</scope>
</reference>
<gene>
    <name evidence="1" type="ORF">TCLT_LOCUS3121</name>
</gene>
<sequence length="275" mass="31667">MWRLVFVFALLILALDRIPALWVYLFRAQICFAHRFPIVLVKSITIVEGNVFERLLENCFQQSLECEDETLPALCDFRPVVYFDKKEFQRCFSSEDSHFVPYICDGTYEYPSDFNCPSYHERQCNRGRNYIYACVCRNKQQKSFCNALLVAIRLKETPRRCDDFFTCKLIFRPETDFQTCVSAESCPKVLSEEVTKPTIVKSKSELDYTQLEETNAAFKNTTRIPYIQQSKTESGIQNHAPIVSAGKITNAGITLSPYLGGVFSNLMLSTYLCSD</sequence>
<evidence type="ECO:0000313" key="2">
    <source>
        <dbReference type="Proteomes" id="UP000276776"/>
    </source>
</evidence>
<dbReference type="AlphaFoldDB" id="A0A0N5CSC0"/>
<organism evidence="3">
    <name type="scientific">Thelazia callipaeda</name>
    <name type="common">Oriental eyeworm</name>
    <name type="synonym">Parasitic nematode</name>
    <dbReference type="NCBI Taxonomy" id="103827"/>
    <lineage>
        <taxon>Eukaryota</taxon>
        <taxon>Metazoa</taxon>
        <taxon>Ecdysozoa</taxon>
        <taxon>Nematoda</taxon>
        <taxon>Chromadorea</taxon>
        <taxon>Rhabditida</taxon>
        <taxon>Spirurina</taxon>
        <taxon>Spiruromorpha</taxon>
        <taxon>Thelazioidea</taxon>
        <taxon>Thelaziidae</taxon>
        <taxon>Thelazia</taxon>
    </lineage>
</organism>
<evidence type="ECO:0000313" key="3">
    <source>
        <dbReference type="WBParaSite" id="TCLT_0000312101-mRNA-1"/>
    </source>
</evidence>
<reference evidence="3" key="1">
    <citation type="submission" date="2017-02" db="UniProtKB">
        <authorList>
            <consortium name="WormBaseParasite"/>
        </authorList>
    </citation>
    <scope>IDENTIFICATION</scope>
</reference>
<dbReference type="OrthoDB" id="5842092at2759"/>